<dbReference type="OrthoDB" id="3853613at2759"/>
<dbReference type="EMBL" id="CP051143">
    <property type="protein sequence ID" value="QIX02482.1"/>
    <property type="molecule type" value="Genomic_DNA"/>
</dbReference>
<gene>
    <name evidence="1" type="ORF">AMS68_007999</name>
</gene>
<accession>A0A6H0Y602</accession>
<dbReference type="Proteomes" id="UP000503462">
    <property type="component" value="Chromosome 5"/>
</dbReference>
<evidence type="ECO:0000313" key="2">
    <source>
        <dbReference type="Proteomes" id="UP000503462"/>
    </source>
</evidence>
<reference evidence="1 2" key="1">
    <citation type="journal article" date="2016" name="Sci. Rep.">
        <title>Peltaster fructicola genome reveals evolution from an invasive phytopathogen to an ectophytic parasite.</title>
        <authorList>
            <person name="Xu C."/>
            <person name="Chen H."/>
            <person name="Gleason M.L."/>
            <person name="Xu J.R."/>
            <person name="Liu H."/>
            <person name="Zhang R."/>
            <person name="Sun G."/>
        </authorList>
    </citation>
    <scope>NUCLEOTIDE SEQUENCE [LARGE SCALE GENOMIC DNA]</scope>
    <source>
        <strain evidence="1 2">LNHT1506</strain>
    </source>
</reference>
<organism evidence="1 2">
    <name type="scientific">Peltaster fructicola</name>
    <dbReference type="NCBI Taxonomy" id="286661"/>
    <lineage>
        <taxon>Eukaryota</taxon>
        <taxon>Fungi</taxon>
        <taxon>Dikarya</taxon>
        <taxon>Ascomycota</taxon>
        <taxon>Pezizomycotina</taxon>
        <taxon>Dothideomycetes</taxon>
        <taxon>Dothideomycetes incertae sedis</taxon>
        <taxon>Peltaster</taxon>
    </lineage>
</organism>
<protein>
    <submittedName>
        <fullName evidence="1">Uncharacterized protein</fullName>
    </submittedName>
</protein>
<proteinExistence type="predicted"/>
<sequence length="213" mass="23878">MRVEVDGRQTFRISYLKCNVDKLTSAKKSINKPYDLSIDGPKATRDAAITSKTPLTGELQYRDGMMAYLEVGLVLGDDPDKYTLSAKSKGKKYQEAQEKRGRMPRKSDALRVFMPINQDMIIQPRYFVAAPPPEGTFETRTIKAETFFFYEEFWRDVPQTLNASDKRNAINQNAARAAAVSNTVQSAVKKIPTLSMYEKSISSDQIAIASSTA</sequence>
<dbReference type="AlphaFoldDB" id="A0A6H0Y602"/>
<name>A0A6H0Y602_9PEZI</name>
<evidence type="ECO:0000313" key="1">
    <source>
        <dbReference type="EMBL" id="QIX02482.1"/>
    </source>
</evidence>
<keyword evidence="2" id="KW-1185">Reference proteome</keyword>